<comment type="subunit">
    <text evidence="8">Microtubule inner protein component of sperm flagellar doublet microtubules.</text>
</comment>
<accession>A0A3Q2X2K9</accession>
<dbReference type="Proteomes" id="UP000264840">
    <property type="component" value="Unplaced"/>
</dbReference>
<evidence type="ECO:0000256" key="2">
    <source>
        <dbReference type="ARBA" id="ARBA00022490"/>
    </source>
</evidence>
<evidence type="ECO:0000256" key="8">
    <source>
        <dbReference type="ARBA" id="ARBA00046435"/>
    </source>
</evidence>
<dbReference type="GO" id="GO:0030317">
    <property type="term" value="P:flagellated sperm motility"/>
    <property type="evidence" value="ECO:0007669"/>
    <property type="project" value="InterPro"/>
</dbReference>
<dbReference type="STRING" id="8153.ENSHBUP00000029084"/>
<dbReference type="InterPro" id="IPR037662">
    <property type="entry name" value="CFAP68/107"/>
</dbReference>
<keyword evidence="6" id="KW-0966">Cell projection</keyword>
<dbReference type="PANTHER" id="PTHR31180">
    <property type="entry name" value="CILIA- AND FLAGELLA-ASSOCIATED PROTEIN 107-RELATED"/>
    <property type="match status" value="1"/>
</dbReference>
<dbReference type="GeneID" id="102292937"/>
<keyword evidence="3" id="KW-0282">Flagellum</keyword>
<dbReference type="GeneTree" id="ENSGT00390000014553"/>
<keyword evidence="4" id="KW-0969">Cilium</keyword>
<proteinExistence type="predicted"/>
<dbReference type="GO" id="GO:0005879">
    <property type="term" value="C:axonemal microtubule"/>
    <property type="evidence" value="ECO:0007669"/>
    <property type="project" value="TreeGrafter"/>
</dbReference>
<evidence type="ECO:0000256" key="7">
    <source>
        <dbReference type="ARBA" id="ARBA00035003"/>
    </source>
</evidence>
<reference evidence="9" key="1">
    <citation type="submission" date="2025-08" db="UniProtKB">
        <authorList>
            <consortium name="Ensembl"/>
        </authorList>
    </citation>
    <scope>IDENTIFICATION</scope>
</reference>
<evidence type="ECO:0000313" key="9">
    <source>
        <dbReference type="Ensembl" id="ENSHBUP00000029084.1"/>
    </source>
</evidence>
<evidence type="ECO:0000256" key="5">
    <source>
        <dbReference type="ARBA" id="ARBA00023212"/>
    </source>
</evidence>
<keyword evidence="10" id="KW-1185">Reference proteome</keyword>
<keyword evidence="2" id="KW-0963">Cytoplasm</keyword>
<keyword evidence="5" id="KW-0206">Cytoskeleton</keyword>
<dbReference type="CTD" id="93190"/>
<dbReference type="OMA" id="EKTPQCI"/>
<sequence>MNQKANAQDKWAQTGWRIEQKYANKVLLGNWAEERLQFTRKPKIAYSTSSVDYRPHRDFKPDISERRSALLRAEGLPSKTIFGHHDPPSSHYLVTQYAESYGCNLINALPTLQHRHADNLTQKPERSDQLTSALPNNFGPLQTTNHHFEIQQSHLPSLTEYRSAYQRQPLSAFCQSRFAKASHMLSSHLYEANRNNKDLDLRQHLILQVPDHYFSLCPPSQQA</sequence>
<evidence type="ECO:0000256" key="3">
    <source>
        <dbReference type="ARBA" id="ARBA00022846"/>
    </source>
</evidence>
<name>A0A3Q2X2K9_HAPBU</name>
<dbReference type="OrthoDB" id="8185227at2759"/>
<comment type="subcellular location">
    <subcellularLocation>
        <location evidence="1">Cytoplasm</location>
        <location evidence="1">Cytoskeleton</location>
        <location evidence="1">Flagellum axoneme</location>
    </subcellularLocation>
</comment>
<dbReference type="PANTHER" id="PTHR31180:SF2">
    <property type="entry name" value="CILIA- AND FLAGELLA-ASSOCIATED PROTEIN 107"/>
    <property type="match status" value="1"/>
</dbReference>
<dbReference type="RefSeq" id="XP_005917917.1">
    <property type="nucleotide sequence ID" value="XM_005917855.3"/>
</dbReference>
<evidence type="ECO:0000256" key="6">
    <source>
        <dbReference type="ARBA" id="ARBA00023273"/>
    </source>
</evidence>
<comment type="function">
    <text evidence="7">Microtubule inner protein (MIP) part of the dynein-decorated doublet microtubules (DMTs) in cilia axoneme, which is required for motile cilia beating.</text>
</comment>
<evidence type="ECO:0000256" key="1">
    <source>
        <dbReference type="ARBA" id="ARBA00004611"/>
    </source>
</evidence>
<dbReference type="AlphaFoldDB" id="A0A3Q2X2K9"/>
<organism evidence="9 10">
    <name type="scientific">Haplochromis burtoni</name>
    <name type="common">Burton's mouthbrooder</name>
    <name type="synonym">Chromis burtoni</name>
    <dbReference type="NCBI Taxonomy" id="8153"/>
    <lineage>
        <taxon>Eukaryota</taxon>
        <taxon>Metazoa</taxon>
        <taxon>Chordata</taxon>
        <taxon>Craniata</taxon>
        <taxon>Vertebrata</taxon>
        <taxon>Euteleostomi</taxon>
        <taxon>Actinopterygii</taxon>
        <taxon>Neopterygii</taxon>
        <taxon>Teleostei</taxon>
        <taxon>Neoteleostei</taxon>
        <taxon>Acanthomorphata</taxon>
        <taxon>Ovalentaria</taxon>
        <taxon>Cichlomorphae</taxon>
        <taxon>Cichliformes</taxon>
        <taxon>Cichlidae</taxon>
        <taxon>African cichlids</taxon>
        <taxon>Pseudocrenilabrinae</taxon>
        <taxon>Haplochromini</taxon>
        <taxon>Haplochromis</taxon>
    </lineage>
</organism>
<reference evidence="9" key="2">
    <citation type="submission" date="2025-09" db="UniProtKB">
        <authorList>
            <consortium name="Ensembl"/>
        </authorList>
    </citation>
    <scope>IDENTIFICATION</scope>
</reference>
<evidence type="ECO:0000256" key="4">
    <source>
        <dbReference type="ARBA" id="ARBA00023069"/>
    </source>
</evidence>
<evidence type="ECO:0000313" key="10">
    <source>
        <dbReference type="Proteomes" id="UP000264840"/>
    </source>
</evidence>
<protein>
    <submittedName>
        <fullName evidence="9">Si:ch211-226m7.4</fullName>
    </submittedName>
</protein>
<dbReference type="Ensembl" id="ENSHBUT00000018848.1">
    <property type="protein sequence ID" value="ENSHBUP00000029084.1"/>
    <property type="gene ID" value="ENSHBUG00000013272.1"/>
</dbReference>
<dbReference type="InterPro" id="IPR054709">
    <property type="entry name" value="CFAP107"/>
</dbReference>
<dbReference type="Pfam" id="PF22595">
    <property type="entry name" value="CFAP107"/>
    <property type="match status" value="1"/>
</dbReference>